<gene>
    <name evidence="2" type="ORF">VOLCADRAFT_100570</name>
</gene>
<organism evidence="3">
    <name type="scientific">Volvox carteri f. nagariensis</name>
    <dbReference type="NCBI Taxonomy" id="3068"/>
    <lineage>
        <taxon>Eukaryota</taxon>
        <taxon>Viridiplantae</taxon>
        <taxon>Chlorophyta</taxon>
        <taxon>core chlorophytes</taxon>
        <taxon>Chlorophyceae</taxon>
        <taxon>CS clade</taxon>
        <taxon>Chlamydomonadales</taxon>
        <taxon>Volvocaceae</taxon>
        <taxon>Volvox</taxon>
    </lineage>
</organism>
<evidence type="ECO:0008006" key="4">
    <source>
        <dbReference type="Google" id="ProtNLM"/>
    </source>
</evidence>
<feature type="compositionally biased region" description="Pro residues" evidence="1">
    <location>
        <begin position="84"/>
        <end position="100"/>
    </location>
</feature>
<accession>D8UKI5</accession>
<dbReference type="AlphaFoldDB" id="D8UKI5"/>
<dbReference type="OrthoDB" id="1918969at2759"/>
<keyword evidence="3" id="KW-1185">Reference proteome</keyword>
<feature type="region of interest" description="Disordered" evidence="1">
    <location>
        <begin position="157"/>
        <end position="235"/>
    </location>
</feature>
<protein>
    <recommendedName>
        <fullName evidence="4">WRKY domain-containing protein</fullName>
    </recommendedName>
</protein>
<dbReference type="GeneID" id="9626066"/>
<evidence type="ECO:0000313" key="3">
    <source>
        <dbReference type="Proteomes" id="UP000001058"/>
    </source>
</evidence>
<feature type="compositionally biased region" description="Basic residues" evidence="1">
    <location>
        <begin position="215"/>
        <end position="224"/>
    </location>
</feature>
<dbReference type="KEGG" id="vcn:VOLCADRAFT_100570"/>
<proteinExistence type="predicted"/>
<evidence type="ECO:0000313" key="2">
    <source>
        <dbReference type="EMBL" id="EFJ39758.1"/>
    </source>
</evidence>
<feature type="compositionally biased region" description="Low complexity" evidence="1">
    <location>
        <begin position="173"/>
        <end position="185"/>
    </location>
</feature>
<feature type="region of interest" description="Disordered" evidence="1">
    <location>
        <begin position="80"/>
        <end position="121"/>
    </location>
</feature>
<dbReference type="InParanoid" id="D8UKI5"/>
<evidence type="ECO:0000256" key="1">
    <source>
        <dbReference type="SAM" id="MobiDB-lite"/>
    </source>
</evidence>
<dbReference type="EMBL" id="GL378448">
    <property type="protein sequence ID" value="EFJ39758.1"/>
    <property type="molecule type" value="Genomic_DNA"/>
</dbReference>
<sequence>MILTPRVGGSCCSTEQLPWAVAEMAAADARLLLMVREAKGDEGGEEVEAVNGQQEEVIGPLSEIAAILLAEGISPVVLQQMLPPGQPGSPPPPPLPPPLSPRQLQEGVSFPTVPQVPEEARQWQPPLPLLPYAAAADGAVQPAAAIPAYDGQWVALPGCAPPPPRRPGGSAGSGRAAAKRGPSSATAGSMYDNDWAPASSGRCTASAVATDVTHRRPSSKRRRKNDGTFKPSKPALANVQHIPAVQPASSSPTLVQPLPSACSLHRAVQPPPPPASRARFSVLGRDLPNEYRWRKYGEKWIDGMCRSYFRLATERLKKTFRACGADHPFFVSKDPGDREPNESYPGLGWVAAGAVAGVAVSLSGIHRSHSFEPAAGLVTPCSILRVVPGSRTWVLGLTGRGRRALVQRQQRQQQGAEAFPRRIAASSYPPIIIWTWLRNSQEWQMVVMVVVVVVVK</sequence>
<reference evidence="2 3" key="1">
    <citation type="journal article" date="2010" name="Science">
        <title>Genomic analysis of organismal complexity in the multicellular green alga Volvox carteri.</title>
        <authorList>
            <person name="Prochnik S.E."/>
            <person name="Umen J."/>
            <person name="Nedelcu A.M."/>
            <person name="Hallmann A."/>
            <person name="Miller S.M."/>
            <person name="Nishii I."/>
            <person name="Ferris P."/>
            <person name="Kuo A."/>
            <person name="Mitros T."/>
            <person name="Fritz-Laylin L.K."/>
            <person name="Hellsten U."/>
            <person name="Chapman J."/>
            <person name="Simakov O."/>
            <person name="Rensing S.A."/>
            <person name="Terry A."/>
            <person name="Pangilinan J."/>
            <person name="Kapitonov V."/>
            <person name="Jurka J."/>
            <person name="Salamov A."/>
            <person name="Shapiro H."/>
            <person name="Schmutz J."/>
            <person name="Grimwood J."/>
            <person name="Lindquist E."/>
            <person name="Lucas S."/>
            <person name="Grigoriev I.V."/>
            <person name="Schmitt R."/>
            <person name="Kirk D."/>
            <person name="Rokhsar D.S."/>
        </authorList>
    </citation>
    <scope>NUCLEOTIDE SEQUENCE [LARGE SCALE GENOMIC DNA]</scope>
    <source>
        <strain evidence="3">f. Nagariensis / Eve</strain>
    </source>
</reference>
<name>D8UKI5_VOLCA</name>
<dbReference type="Proteomes" id="UP000001058">
    <property type="component" value="Unassembled WGS sequence"/>
</dbReference>
<dbReference type="RefSeq" id="XP_002959168.1">
    <property type="nucleotide sequence ID" value="XM_002959122.1"/>
</dbReference>